<dbReference type="Pfam" id="PF07920">
    <property type="entry name" value="DUF1684"/>
    <property type="match status" value="1"/>
</dbReference>
<dbReference type="RefSeq" id="WP_358281354.1">
    <property type="nucleotide sequence ID" value="NZ_JBEYGJ010000010.1"/>
</dbReference>
<keyword evidence="2" id="KW-1185">Reference proteome</keyword>
<dbReference type="InterPro" id="IPR012467">
    <property type="entry name" value="DUF1684"/>
</dbReference>
<proteinExistence type="predicted"/>
<gene>
    <name evidence="1" type="ORF">ACFYM3_32860</name>
</gene>
<organism evidence="1 2">
    <name type="scientific">Streptomyces massasporeus</name>
    <dbReference type="NCBI Taxonomy" id="67324"/>
    <lineage>
        <taxon>Bacteria</taxon>
        <taxon>Bacillati</taxon>
        <taxon>Actinomycetota</taxon>
        <taxon>Actinomycetes</taxon>
        <taxon>Kitasatosporales</taxon>
        <taxon>Streptomycetaceae</taxon>
        <taxon>Streptomyces</taxon>
    </lineage>
</organism>
<evidence type="ECO:0000313" key="2">
    <source>
        <dbReference type="Proteomes" id="UP001601288"/>
    </source>
</evidence>
<evidence type="ECO:0000313" key="1">
    <source>
        <dbReference type="EMBL" id="MFE9229309.1"/>
    </source>
</evidence>
<comment type="caution">
    <text evidence="1">The sequence shown here is derived from an EMBL/GenBank/DDBJ whole genome shotgun (WGS) entry which is preliminary data.</text>
</comment>
<accession>A0ABW6LQH6</accession>
<protein>
    <submittedName>
        <fullName evidence="1">DUF1684 domain-containing protein</fullName>
    </submittedName>
</protein>
<name>A0ABW6LQH6_9ACTN</name>
<sequence>MVLTATEADGLTVDGQSFGGEVRIAADPGPASAARVAYGEGRLVVLVREGAWDVRDFDPESSARRAFAGLRVTPCDPSLQVSLQDDGSLWAVSADATSGSGSYGFRFLTPGRAGRRGSYDGRLQPGAAAVVRLRRPLLCAFPSPGNTLDVEVAAGERTLS</sequence>
<dbReference type="Proteomes" id="UP001601288">
    <property type="component" value="Unassembled WGS sequence"/>
</dbReference>
<dbReference type="EMBL" id="JBIAFP010000024">
    <property type="protein sequence ID" value="MFE9229309.1"/>
    <property type="molecule type" value="Genomic_DNA"/>
</dbReference>
<dbReference type="PANTHER" id="PTHR41913">
    <property type="entry name" value="DUF1684 DOMAIN-CONTAINING PROTEIN"/>
    <property type="match status" value="1"/>
</dbReference>
<reference evidence="1 2" key="1">
    <citation type="submission" date="2024-10" db="EMBL/GenBank/DDBJ databases">
        <title>The Natural Products Discovery Center: Release of the First 8490 Sequenced Strains for Exploring Actinobacteria Biosynthetic Diversity.</title>
        <authorList>
            <person name="Kalkreuter E."/>
            <person name="Kautsar S.A."/>
            <person name="Yang D."/>
            <person name="Bader C.D."/>
            <person name="Teijaro C.N."/>
            <person name="Fluegel L."/>
            <person name="Davis C.M."/>
            <person name="Simpson J.R."/>
            <person name="Lauterbach L."/>
            <person name="Steele A.D."/>
            <person name="Gui C."/>
            <person name="Meng S."/>
            <person name="Li G."/>
            <person name="Viehrig K."/>
            <person name="Ye F."/>
            <person name="Su P."/>
            <person name="Kiefer A.F."/>
            <person name="Nichols A."/>
            <person name="Cepeda A.J."/>
            <person name="Yan W."/>
            <person name="Fan B."/>
            <person name="Jiang Y."/>
            <person name="Adhikari A."/>
            <person name="Zheng C.-J."/>
            <person name="Schuster L."/>
            <person name="Cowan T.M."/>
            <person name="Smanski M.J."/>
            <person name="Chevrette M.G."/>
            <person name="De Carvalho L.P.S."/>
            <person name="Shen B."/>
        </authorList>
    </citation>
    <scope>NUCLEOTIDE SEQUENCE [LARGE SCALE GENOMIC DNA]</scope>
    <source>
        <strain evidence="1 2">NPDC007066</strain>
    </source>
</reference>
<dbReference type="PANTHER" id="PTHR41913:SF1">
    <property type="entry name" value="DUF1684 DOMAIN-CONTAINING PROTEIN"/>
    <property type="match status" value="1"/>
</dbReference>